<feature type="compositionally biased region" description="Low complexity" evidence="1">
    <location>
        <begin position="208"/>
        <end position="219"/>
    </location>
</feature>
<feature type="region of interest" description="Disordered" evidence="1">
    <location>
        <begin position="109"/>
        <end position="137"/>
    </location>
</feature>
<sequence>MVAERSSTISNAADQELKRFFARRLPIAQIHSEHLEITNDNEYLLWCRVCGGGKNGKNGVYLTSLFCTITIKYYSRHGSLAIKDTRFFMGDQSKFGSLWTMLASMSSWSRESTPQPNNPSLGGKESDKSTRFSSAPGSPLLARAELIISKTDLSLEEYHSTPTTPTTPTAFSPLLPSRLISPTSSEETKTPLELSTLPSIKIEHTLDDTQLSSQSSSLSPEQIAIGSKPSSEPLNPNIPSTAPPERPQVTTIPSTAASLNNPTKSVRFALQTYATNPYSAISTPLGDPCPLNLDSSSISYPHPDVANISRHSKDDPLYRVDSDNPTKERLSILPYPDVFDVGRYARDSVIRMSTDTFDISASSLYPNALDMDLEGIGIGMISSYSSPTISAPTGCESIEPCSSTEMPDVGHIFLETPPILSTAPATFAFGTKNILSPSSINFVHTKSHSDSLPLHKTKPRFGLASSKRKLSQTNENEYRLGVPDADDPIRLTPPISAKHNPIFSVSVGIRVSRLGLGLGAAAAEPDARMTPNTKIRPEKSMVVRDLEDRVLTAAGNYNGSGPTDVVEPMQDEQYQKDVGQEVERMEERGEEIEERNSFFSVYSDIAERMGDIHQDIDKMGFVWTDEQFLRMLEKV</sequence>
<protein>
    <submittedName>
        <fullName evidence="2">Uncharacterized protein</fullName>
    </submittedName>
</protein>
<evidence type="ECO:0000313" key="3">
    <source>
        <dbReference type="Proteomes" id="UP001498398"/>
    </source>
</evidence>
<evidence type="ECO:0000313" key="2">
    <source>
        <dbReference type="EMBL" id="KAK7461921.1"/>
    </source>
</evidence>
<gene>
    <name evidence="2" type="ORF">VKT23_008352</name>
</gene>
<feature type="compositionally biased region" description="Polar residues" evidence="1">
    <location>
        <begin position="109"/>
        <end position="120"/>
    </location>
</feature>
<name>A0ABR1JIW4_9AGAR</name>
<feature type="region of interest" description="Disordered" evidence="1">
    <location>
        <begin position="208"/>
        <end position="249"/>
    </location>
</feature>
<dbReference type="EMBL" id="JBANRG010000012">
    <property type="protein sequence ID" value="KAK7461921.1"/>
    <property type="molecule type" value="Genomic_DNA"/>
</dbReference>
<comment type="caution">
    <text evidence="2">The sequence shown here is derived from an EMBL/GenBank/DDBJ whole genome shotgun (WGS) entry which is preliminary data.</text>
</comment>
<reference evidence="2 3" key="1">
    <citation type="submission" date="2024-01" db="EMBL/GenBank/DDBJ databases">
        <title>A draft genome for the cacao thread blight pathogen Marasmiellus scandens.</title>
        <authorList>
            <person name="Baruah I.K."/>
            <person name="Leung J."/>
            <person name="Bukari Y."/>
            <person name="Amoako-Attah I."/>
            <person name="Meinhardt L.W."/>
            <person name="Bailey B.A."/>
            <person name="Cohen S.P."/>
        </authorList>
    </citation>
    <scope>NUCLEOTIDE SEQUENCE [LARGE SCALE GENOMIC DNA]</scope>
    <source>
        <strain evidence="2 3">GH-19</strain>
    </source>
</reference>
<evidence type="ECO:0000256" key="1">
    <source>
        <dbReference type="SAM" id="MobiDB-lite"/>
    </source>
</evidence>
<dbReference type="Proteomes" id="UP001498398">
    <property type="component" value="Unassembled WGS sequence"/>
</dbReference>
<proteinExistence type="predicted"/>
<feature type="region of interest" description="Disordered" evidence="1">
    <location>
        <begin position="158"/>
        <end position="194"/>
    </location>
</feature>
<accession>A0ABR1JIW4</accession>
<keyword evidence="3" id="KW-1185">Reference proteome</keyword>
<feature type="compositionally biased region" description="Polar residues" evidence="1">
    <location>
        <begin position="228"/>
        <end position="240"/>
    </location>
</feature>
<organism evidence="2 3">
    <name type="scientific">Marasmiellus scandens</name>
    <dbReference type="NCBI Taxonomy" id="2682957"/>
    <lineage>
        <taxon>Eukaryota</taxon>
        <taxon>Fungi</taxon>
        <taxon>Dikarya</taxon>
        <taxon>Basidiomycota</taxon>
        <taxon>Agaricomycotina</taxon>
        <taxon>Agaricomycetes</taxon>
        <taxon>Agaricomycetidae</taxon>
        <taxon>Agaricales</taxon>
        <taxon>Marasmiineae</taxon>
        <taxon>Omphalotaceae</taxon>
        <taxon>Marasmiellus</taxon>
    </lineage>
</organism>